<dbReference type="EMBL" id="JWZT01001836">
    <property type="protein sequence ID" value="KII71165.1"/>
    <property type="molecule type" value="Genomic_DNA"/>
</dbReference>
<evidence type="ECO:0000256" key="1">
    <source>
        <dbReference type="SAM" id="MobiDB-lite"/>
    </source>
</evidence>
<organism evidence="3 4">
    <name type="scientific">Thelohanellus kitauei</name>
    <name type="common">Myxosporean</name>
    <dbReference type="NCBI Taxonomy" id="669202"/>
    <lineage>
        <taxon>Eukaryota</taxon>
        <taxon>Metazoa</taxon>
        <taxon>Cnidaria</taxon>
        <taxon>Myxozoa</taxon>
        <taxon>Myxosporea</taxon>
        <taxon>Bivalvulida</taxon>
        <taxon>Platysporina</taxon>
        <taxon>Myxobolidae</taxon>
        <taxon>Thelohanellus</taxon>
    </lineage>
</organism>
<reference evidence="3 4" key="1">
    <citation type="journal article" date="2014" name="Genome Biol. Evol.">
        <title>The genome of the myxosporean Thelohanellus kitauei shows adaptations to nutrient acquisition within its fish host.</title>
        <authorList>
            <person name="Yang Y."/>
            <person name="Xiong J."/>
            <person name="Zhou Z."/>
            <person name="Huo F."/>
            <person name="Miao W."/>
            <person name="Ran C."/>
            <person name="Liu Y."/>
            <person name="Zhang J."/>
            <person name="Feng J."/>
            <person name="Wang M."/>
            <person name="Wang M."/>
            <person name="Wang L."/>
            <person name="Yao B."/>
        </authorList>
    </citation>
    <scope>NUCLEOTIDE SEQUENCE [LARGE SCALE GENOMIC DNA]</scope>
    <source>
        <strain evidence="3">Wuqing</strain>
    </source>
</reference>
<name>A0A0C2N4B9_THEKT</name>
<proteinExistence type="predicted"/>
<protein>
    <submittedName>
        <fullName evidence="3">Uncharacterized protein</fullName>
    </submittedName>
</protein>
<keyword evidence="4" id="KW-1185">Reference proteome</keyword>
<evidence type="ECO:0000313" key="3">
    <source>
        <dbReference type="EMBL" id="KII71165.1"/>
    </source>
</evidence>
<feature type="region of interest" description="Disordered" evidence="1">
    <location>
        <begin position="87"/>
        <end position="107"/>
    </location>
</feature>
<sequence>MVCVVNCFKPPFSSFLFVAHAFLLPFAVSFYHYYHFQPVGQRVIYPFQKYDHPASNVPMDLGQNPGSFFIHHSIPFESTTMSMISFSPTKEGANGDDTGLNQSPSPSKYVPQPDAVIHPTFPGLDISGLLPLSASQAATSNVLHQPGQETIGSTVWMVPHSQGVYLHPSRHTPSPAQIIHIYQNFPQPPTADVITLQQHTSQPVGDVYNHINPYAAMNVGGDVNVSPAVSHASPIVNEYDFLVADAMKKAATAAAAHQRNILLRKEAHKVHNQSVNFQEQAIAAINLMKAYPNGPKGKSKKD</sequence>
<keyword evidence="2" id="KW-0472">Membrane</keyword>
<dbReference type="Proteomes" id="UP000031668">
    <property type="component" value="Unassembled WGS sequence"/>
</dbReference>
<comment type="caution">
    <text evidence="3">The sequence shown here is derived from an EMBL/GenBank/DDBJ whole genome shotgun (WGS) entry which is preliminary data.</text>
</comment>
<evidence type="ECO:0000256" key="2">
    <source>
        <dbReference type="SAM" id="Phobius"/>
    </source>
</evidence>
<evidence type="ECO:0000313" key="4">
    <source>
        <dbReference type="Proteomes" id="UP000031668"/>
    </source>
</evidence>
<keyword evidence="2" id="KW-1133">Transmembrane helix</keyword>
<keyword evidence="2" id="KW-0812">Transmembrane</keyword>
<feature type="transmembrane region" description="Helical" evidence="2">
    <location>
        <begin position="12"/>
        <end position="34"/>
    </location>
</feature>
<accession>A0A0C2N4B9</accession>
<gene>
    <name evidence="3" type="ORF">RF11_09185</name>
</gene>
<dbReference type="AlphaFoldDB" id="A0A0C2N4B9"/>